<dbReference type="Proteomes" id="UP000265520">
    <property type="component" value="Unassembled WGS sequence"/>
</dbReference>
<evidence type="ECO:0000313" key="2">
    <source>
        <dbReference type="EMBL" id="MCI13199.1"/>
    </source>
</evidence>
<dbReference type="EMBL" id="LXQA010087279">
    <property type="protein sequence ID" value="MCI13199.1"/>
    <property type="molecule type" value="Genomic_DNA"/>
</dbReference>
<accession>A0A392PNY0</accession>
<proteinExistence type="predicted"/>
<feature type="coiled-coil region" evidence="1">
    <location>
        <begin position="9"/>
        <end position="36"/>
    </location>
</feature>
<organism evidence="2 3">
    <name type="scientific">Trifolium medium</name>
    <dbReference type="NCBI Taxonomy" id="97028"/>
    <lineage>
        <taxon>Eukaryota</taxon>
        <taxon>Viridiplantae</taxon>
        <taxon>Streptophyta</taxon>
        <taxon>Embryophyta</taxon>
        <taxon>Tracheophyta</taxon>
        <taxon>Spermatophyta</taxon>
        <taxon>Magnoliopsida</taxon>
        <taxon>eudicotyledons</taxon>
        <taxon>Gunneridae</taxon>
        <taxon>Pentapetalae</taxon>
        <taxon>rosids</taxon>
        <taxon>fabids</taxon>
        <taxon>Fabales</taxon>
        <taxon>Fabaceae</taxon>
        <taxon>Papilionoideae</taxon>
        <taxon>50 kb inversion clade</taxon>
        <taxon>NPAAA clade</taxon>
        <taxon>Hologalegina</taxon>
        <taxon>IRL clade</taxon>
        <taxon>Trifolieae</taxon>
        <taxon>Trifolium</taxon>
    </lineage>
</organism>
<evidence type="ECO:0008006" key="4">
    <source>
        <dbReference type="Google" id="ProtNLM"/>
    </source>
</evidence>
<sequence length="180" mass="19613">MPKRQQLTLQKMDAKVVALENEISEVRSSLAAVENAVKDMPGTLIAMLEKTLGKSLQMSNEGVQIQNDGDESEKTSPLLKEVVGGKGPGVGSSLPRGDPMMEFRQSAKKVELPSFDGDDPAGWISRAEIYFKVQGTSPEIKGLKDALLERYGGNGEGDVYEQLSELRQRVSGIFLTWVEG</sequence>
<evidence type="ECO:0000313" key="3">
    <source>
        <dbReference type="Proteomes" id="UP000265520"/>
    </source>
</evidence>
<comment type="caution">
    <text evidence="2">The sequence shown here is derived from an EMBL/GenBank/DDBJ whole genome shotgun (WGS) entry which is preliminary data.</text>
</comment>
<keyword evidence="1" id="KW-0175">Coiled coil</keyword>
<protein>
    <recommendedName>
        <fullName evidence="4">Retrotransposon gag protein</fullName>
    </recommendedName>
</protein>
<keyword evidence="3" id="KW-1185">Reference proteome</keyword>
<name>A0A392PNY0_9FABA</name>
<reference evidence="2 3" key="1">
    <citation type="journal article" date="2018" name="Front. Plant Sci.">
        <title>Red Clover (Trifolium pratense) and Zigzag Clover (T. medium) - A Picture of Genomic Similarities and Differences.</title>
        <authorList>
            <person name="Dluhosova J."/>
            <person name="Istvanek J."/>
            <person name="Nedelnik J."/>
            <person name="Repkova J."/>
        </authorList>
    </citation>
    <scope>NUCLEOTIDE SEQUENCE [LARGE SCALE GENOMIC DNA]</scope>
    <source>
        <strain evidence="3">cv. 10/8</strain>
        <tissue evidence="2">Leaf</tissue>
    </source>
</reference>
<evidence type="ECO:0000256" key="1">
    <source>
        <dbReference type="SAM" id="Coils"/>
    </source>
</evidence>
<dbReference type="AlphaFoldDB" id="A0A392PNY0"/>